<comment type="caution">
    <text evidence="2">The sequence shown here is derived from an EMBL/GenBank/DDBJ whole genome shotgun (WGS) entry which is preliminary data.</text>
</comment>
<proteinExistence type="predicted"/>
<feature type="domain" description="RAP" evidence="1">
    <location>
        <begin position="23"/>
        <end position="81"/>
    </location>
</feature>
<evidence type="ECO:0000313" key="2">
    <source>
        <dbReference type="EMBL" id="KAK5892419.1"/>
    </source>
</evidence>
<dbReference type="EMBL" id="JAULUE010002055">
    <property type="protein sequence ID" value="KAK5892419.1"/>
    <property type="molecule type" value="Genomic_DNA"/>
</dbReference>
<organism evidence="2 3">
    <name type="scientific">Champsocephalus esox</name>
    <name type="common">pike icefish</name>
    <dbReference type="NCBI Taxonomy" id="159716"/>
    <lineage>
        <taxon>Eukaryota</taxon>
        <taxon>Metazoa</taxon>
        <taxon>Chordata</taxon>
        <taxon>Craniata</taxon>
        <taxon>Vertebrata</taxon>
        <taxon>Euteleostomi</taxon>
        <taxon>Actinopterygii</taxon>
        <taxon>Neopterygii</taxon>
        <taxon>Teleostei</taxon>
        <taxon>Neoteleostei</taxon>
        <taxon>Acanthomorphata</taxon>
        <taxon>Eupercaria</taxon>
        <taxon>Perciformes</taxon>
        <taxon>Notothenioidei</taxon>
        <taxon>Channichthyidae</taxon>
        <taxon>Champsocephalus</taxon>
    </lineage>
</organism>
<dbReference type="InterPro" id="IPR013584">
    <property type="entry name" value="RAP"/>
</dbReference>
<evidence type="ECO:0000313" key="3">
    <source>
        <dbReference type="Proteomes" id="UP001335648"/>
    </source>
</evidence>
<name>A0AAN8GY81_9TELE</name>
<reference evidence="2 3" key="1">
    <citation type="journal article" date="2023" name="Mol. Biol. Evol.">
        <title>Genomics of Secondarily Temperate Adaptation in the Only Non-Antarctic Icefish.</title>
        <authorList>
            <person name="Rivera-Colon A.G."/>
            <person name="Rayamajhi N."/>
            <person name="Minhas B.F."/>
            <person name="Madrigal G."/>
            <person name="Bilyk K.T."/>
            <person name="Yoon V."/>
            <person name="Hune M."/>
            <person name="Gregory S."/>
            <person name="Cheng C.H.C."/>
            <person name="Catchen J.M."/>
        </authorList>
    </citation>
    <scope>NUCLEOTIDE SEQUENCE [LARGE SCALE GENOMIC DNA]</scope>
    <source>
        <strain evidence="2">JC2023a</strain>
    </source>
</reference>
<dbReference type="PROSITE" id="PS51286">
    <property type="entry name" value="RAP"/>
    <property type="match status" value="1"/>
</dbReference>
<sequence>MLKAPHLHSGGGDKVLSKGEHRLAFLGWEFTNFCSKSKDLLGHFVMMKRHLQLAGFNTVEVPYYEWQELKTDRQKVAYLKDKMRKAVAEDMAK</sequence>
<dbReference type="AlphaFoldDB" id="A0AAN8GY81"/>
<accession>A0AAN8GY81</accession>
<keyword evidence="3" id="KW-1185">Reference proteome</keyword>
<dbReference type="Proteomes" id="UP001335648">
    <property type="component" value="Unassembled WGS sequence"/>
</dbReference>
<evidence type="ECO:0000259" key="1">
    <source>
        <dbReference type="PROSITE" id="PS51286"/>
    </source>
</evidence>
<dbReference type="SMART" id="SM00952">
    <property type="entry name" value="RAP"/>
    <property type="match status" value="1"/>
</dbReference>
<gene>
    <name evidence="2" type="ORF">CesoFtcFv8_012800</name>
</gene>
<dbReference type="Pfam" id="PF08373">
    <property type="entry name" value="RAP"/>
    <property type="match status" value="1"/>
</dbReference>
<protein>
    <recommendedName>
        <fullName evidence="1">RAP domain-containing protein</fullName>
    </recommendedName>
</protein>